<protein>
    <submittedName>
        <fullName evidence="2">Uncharacterized protein</fullName>
    </submittedName>
</protein>
<proteinExistence type="predicted"/>
<evidence type="ECO:0000313" key="3">
    <source>
        <dbReference type="Proteomes" id="UP000600918"/>
    </source>
</evidence>
<gene>
    <name evidence="2" type="ORF">H0235_015639</name>
</gene>
<evidence type="ECO:0000313" key="2">
    <source>
        <dbReference type="EMBL" id="KAF7399902.1"/>
    </source>
</evidence>
<accession>A0A834N899</accession>
<organism evidence="2 3">
    <name type="scientific">Vespula pensylvanica</name>
    <name type="common">Western yellow jacket</name>
    <name type="synonym">Wasp</name>
    <dbReference type="NCBI Taxonomy" id="30213"/>
    <lineage>
        <taxon>Eukaryota</taxon>
        <taxon>Metazoa</taxon>
        <taxon>Ecdysozoa</taxon>
        <taxon>Arthropoda</taxon>
        <taxon>Hexapoda</taxon>
        <taxon>Insecta</taxon>
        <taxon>Pterygota</taxon>
        <taxon>Neoptera</taxon>
        <taxon>Endopterygota</taxon>
        <taxon>Hymenoptera</taxon>
        <taxon>Apocrita</taxon>
        <taxon>Aculeata</taxon>
        <taxon>Vespoidea</taxon>
        <taxon>Vespidae</taxon>
        <taxon>Vespinae</taxon>
        <taxon>Vespula</taxon>
    </lineage>
</organism>
<feature type="compositionally biased region" description="Acidic residues" evidence="1">
    <location>
        <begin position="60"/>
        <end position="84"/>
    </location>
</feature>
<reference evidence="2" key="1">
    <citation type="journal article" date="2020" name="G3 (Bethesda)">
        <title>High-Quality Assemblies for Three Invasive Social Wasps from the &lt;i&gt;Vespula&lt;/i&gt; Genus.</title>
        <authorList>
            <person name="Harrop T.W.R."/>
            <person name="Guhlin J."/>
            <person name="McLaughlin G.M."/>
            <person name="Permina E."/>
            <person name="Stockwell P."/>
            <person name="Gilligan J."/>
            <person name="Le Lec M.F."/>
            <person name="Gruber M.A.M."/>
            <person name="Quinn O."/>
            <person name="Lovegrove M."/>
            <person name="Duncan E.J."/>
            <person name="Remnant E.J."/>
            <person name="Van Eeckhoven J."/>
            <person name="Graham B."/>
            <person name="Knapp R.A."/>
            <person name="Langford K.W."/>
            <person name="Kronenberg Z."/>
            <person name="Press M.O."/>
            <person name="Eacker S.M."/>
            <person name="Wilson-Rankin E.E."/>
            <person name="Purcell J."/>
            <person name="Lester P.J."/>
            <person name="Dearden P.K."/>
        </authorList>
    </citation>
    <scope>NUCLEOTIDE SEQUENCE</scope>
    <source>
        <strain evidence="2">Volc-1</strain>
    </source>
</reference>
<comment type="caution">
    <text evidence="2">The sequence shown here is derived from an EMBL/GenBank/DDBJ whole genome shotgun (WGS) entry which is preliminary data.</text>
</comment>
<keyword evidence="3" id="KW-1185">Reference proteome</keyword>
<dbReference type="Proteomes" id="UP000600918">
    <property type="component" value="Unassembled WGS sequence"/>
</dbReference>
<name>A0A834N899_VESPE</name>
<sequence length="108" mass="12590">MGLPMGGAIELLEGTGIFVKDMIQIGDSQRWLFAPIVGRPKCDDTRSRASSWFNLSTTYENEEEEEKKEKEVEVEEEREEEKEENNEKKKEKISRFGCIAKDYRLARK</sequence>
<feature type="region of interest" description="Disordered" evidence="1">
    <location>
        <begin position="58"/>
        <end position="91"/>
    </location>
</feature>
<dbReference type="EMBL" id="JACSDY010000018">
    <property type="protein sequence ID" value="KAF7399902.1"/>
    <property type="molecule type" value="Genomic_DNA"/>
</dbReference>
<dbReference type="AlphaFoldDB" id="A0A834N899"/>
<evidence type="ECO:0000256" key="1">
    <source>
        <dbReference type="SAM" id="MobiDB-lite"/>
    </source>
</evidence>